<dbReference type="Pfam" id="PF06257">
    <property type="entry name" value="VEG"/>
    <property type="match status" value="1"/>
</dbReference>
<evidence type="ECO:0000313" key="1">
    <source>
        <dbReference type="EMBL" id="AQP53550.1"/>
    </source>
</evidence>
<dbReference type="RefSeq" id="WP_077275639.1">
    <property type="nucleotide sequence ID" value="NZ_CP019609.1"/>
</dbReference>
<dbReference type="KEGG" id="vpi:BW732_04425"/>
<protein>
    <submittedName>
        <fullName evidence="1">Uncharacterized protein</fullName>
    </submittedName>
</protein>
<dbReference type="OrthoDB" id="5469at2"/>
<accession>A0A1Q2D571</accession>
<name>A0A1Q2D571_9ENTE</name>
<evidence type="ECO:0000313" key="2">
    <source>
        <dbReference type="Proteomes" id="UP000188246"/>
    </source>
</evidence>
<dbReference type="EMBL" id="CP019609">
    <property type="protein sequence ID" value="AQP53550.1"/>
    <property type="molecule type" value="Genomic_DNA"/>
</dbReference>
<dbReference type="PIRSF" id="PIRSF037257">
    <property type="entry name" value="DUF1021"/>
    <property type="match status" value="1"/>
</dbReference>
<dbReference type="PANTHER" id="PTHR40026:SF1">
    <property type="entry name" value="PROTEIN VEG"/>
    <property type="match status" value="1"/>
</dbReference>
<reference evidence="1 2" key="1">
    <citation type="journal article" date="2010" name="Int. J. Syst. Evol. Microbiol.">
        <title>Vagococcus penaei sp. nov., isolated from spoilage microbiota of cooked shrimp (Penaeus vannamei).</title>
        <authorList>
            <person name="Jaffres E."/>
            <person name="Prevost H."/>
            <person name="Rossero A."/>
            <person name="Joffraud J.J."/>
            <person name="Dousset X."/>
        </authorList>
    </citation>
    <scope>NUCLEOTIDE SEQUENCE [LARGE SCALE GENOMIC DNA]</scope>
    <source>
        <strain evidence="1 2">CD276</strain>
    </source>
</reference>
<gene>
    <name evidence="1" type="ORF">BW732_04425</name>
</gene>
<organism evidence="1 2">
    <name type="scientific">Vagococcus penaei</name>
    <dbReference type="NCBI Taxonomy" id="633807"/>
    <lineage>
        <taxon>Bacteria</taxon>
        <taxon>Bacillati</taxon>
        <taxon>Bacillota</taxon>
        <taxon>Bacilli</taxon>
        <taxon>Lactobacillales</taxon>
        <taxon>Enterococcaceae</taxon>
        <taxon>Vagococcus</taxon>
    </lineage>
</organism>
<dbReference type="GO" id="GO:0006355">
    <property type="term" value="P:regulation of DNA-templated transcription"/>
    <property type="evidence" value="ECO:0007669"/>
    <property type="project" value="InterPro"/>
</dbReference>
<proteinExistence type="predicted"/>
<dbReference type="Proteomes" id="UP000188246">
    <property type="component" value="Chromosome"/>
</dbReference>
<dbReference type="AlphaFoldDB" id="A0A1Q2D571"/>
<dbReference type="STRING" id="633807.BW732_04425"/>
<dbReference type="Gene3D" id="2.30.30.100">
    <property type="match status" value="1"/>
</dbReference>
<sequence length="84" mass="9497">MAANIITIKNQLEDKIGSRITLIAQSGRKKQSQRSGVLAETYPSVFVVDLDQDENAFDRVSYSYRDILTNSIEVLFTEDEDLIV</sequence>
<keyword evidence="2" id="KW-1185">Reference proteome</keyword>
<dbReference type="PANTHER" id="PTHR40026">
    <property type="entry name" value="PROTEIN VEG"/>
    <property type="match status" value="1"/>
</dbReference>
<dbReference type="InterPro" id="IPR009366">
    <property type="entry name" value="Protein_Veg"/>
</dbReference>